<dbReference type="Proteomes" id="UP000604066">
    <property type="component" value="Unassembled WGS sequence"/>
</dbReference>
<protein>
    <submittedName>
        <fullName evidence="4">Uncharacterized protein YlxW (UPF0749 family)</fullName>
    </submittedName>
</protein>
<accession>A0ABX2RD41</accession>
<evidence type="ECO:0000313" key="5">
    <source>
        <dbReference type="Proteomes" id="UP000604066"/>
    </source>
</evidence>
<dbReference type="EMBL" id="JACCBS010000003">
    <property type="protein sequence ID" value="NYE58779.1"/>
    <property type="molecule type" value="Genomic_DNA"/>
</dbReference>
<keyword evidence="2" id="KW-0175">Coiled coil</keyword>
<feature type="transmembrane region" description="Helical" evidence="3">
    <location>
        <begin position="12"/>
        <end position="32"/>
    </location>
</feature>
<sequence length="238" mass="26407">MKKLTEHLNKNKFGLFLVFCILGIMLATQFRLTRQMPTTFSSERAALLARQVEAAEKKHKELAKEVESLRQKVANLTEEQGHLRTYQDTLTKYQILAGTLAVEGPGVEVTLDDAKKPLTAEENPNLYVIHDEDVLLVLNELRAAGAEALGINGERVTAMTEIRCVGPTILLNKTKRISAPFVIQAIGNPSALRNSLMMPGGVYDQLKDFITISIKTSENIKIKAATPPDYKYLKEGRG</sequence>
<dbReference type="PANTHER" id="PTHR37313">
    <property type="entry name" value="UPF0749 PROTEIN RV1825"/>
    <property type="match status" value="1"/>
</dbReference>
<keyword evidence="3" id="KW-1133">Transmembrane helix</keyword>
<dbReference type="Pfam" id="PF05949">
    <property type="entry name" value="DUF881"/>
    <property type="match status" value="1"/>
</dbReference>
<feature type="coiled-coil region" evidence="2">
    <location>
        <begin position="45"/>
        <end position="79"/>
    </location>
</feature>
<name>A0ABX2RD41_9THEO</name>
<evidence type="ECO:0000313" key="4">
    <source>
        <dbReference type="EMBL" id="NYE58779.1"/>
    </source>
</evidence>
<gene>
    <name evidence="4" type="ORF">HDG70_002530</name>
</gene>
<comment type="caution">
    <text evidence="4">The sequence shown here is derived from an EMBL/GenBank/DDBJ whole genome shotgun (WGS) entry which is preliminary data.</text>
</comment>
<dbReference type="InterPro" id="IPR010273">
    <property type="entry name" value="DUF881"/>
</dbReference>
<dbReference type="RefSeq" id="WP_034541672.1">
    <property type="nucleotide sequence ID" value="NZ_ATYG01000012.1"/>
</dbReference>
<keyword evidence="3" id="KW-0812">Transmembrane</keyword>
<keyword evidence="5" id="KW-1185">Reference proteome</keyword>
<evidence type="ECO:0000256" key="3">
    <source>
        <dbReference type="SAM" id="Phobius"/>
    </source>
</evidence>
<comment type="similarity">
    <text evidence="1">Belongs to the UPF0749 family.</text>
</comment>
<dbReference type="Gene3D" id="3.30.70.1880">
    <property type="entry name" value="Protein of unknown function DUF881"/>
    <property type="match status" value="1"/>
</dbReference>
<organism evidence="4 5">
    <name type="scientific">Carboxydothermus ferrireducens DSM 11255</name>
    <dbReference type="NCBI Taxonomy" id="1119529"/>
    <lineage>
        <taxon>Bacteria</taxon>
        <taxon>Bacillati</taxon>
        <taxon>Bacillota</taxon>
        <taxon>Clostridia</taxon>
        <taxon>Thermoanaerobacterales</taxon>
        <taxon>Thermoanaerobacteraceae</taxon>
        <taxon>Carboxydothermus</taxon>
    </lineage>
</organism>
<dbReference type="PANTHER" id="PTHR37313:SF2">
    <property type="entry name" value="UPF0749 PROTEIN YLXX"/>
    <property type="match status" value="1"/>
</dbReference>
<evidence type="ECO:0000256" key="1">
    <source>
        <dbReference type="ARBA" id="ARBA00009108"/>
    </source>
</evidence>
<reference evidence="4 5" key="1">
    <citation type="submission" date="2020-07" db="EMBL/GenBank/DDBJ databases">
        <title>Genomic Encyclopedia of Type Strains, Phase III (KMG-III): the genomes of soil and plant-associated and newly described type strains.</title>
        <authorList>
            <person name="Whitman W."/>
        </authorList>
    </citation>
    <scope>NUCLEOTIDE SEQUENCE [LARGE SCALE GENOMIC DNA]</scope>
    <source>
        <strain evidence="4 5">DSM 11255</strain>
    </source>
</reference>
<keyword evidence="3" id="KW-0472">Membrane</keyword>
<proteinExistence type="inferred from homology"/>
<evidence type="ECO:0000256" key="2">
    <source>
        <dbReference type="SAM" id="Coils"/>
    </source>
</evidence>